<organism evidence="1 2">
    <name type="scientific">Actibacterium lipolyticum</name>
    <dbReference type="NCBI Taxonomy" id="1524263"/>
    <lineage>
        <taxon>Bacteria</taxon>
        <taxon>Pseudomonadati</taxon>
        <taxon>Pseudomonadota</taxon>
        <taxon>Alphaproteobacteria</taxon>
        <taxon>Rhodobacterales</taxon>
        <taxon>Roseobacteraceae</taxon>
        <taxon>Actibacterium</taxon>
    </lineage>
</organism>
<gene>
    <name evidence="1" type="ORF">COL8621_00978</name>
</gene>
<keyword evidence="2" id="KW-1185">Reference proteome</keyword>
<reference evidence="2" key="1">
    <citation type="submission" date="2017-05" db="EMBL/GenBank/DDBJ databases">
        <authorList>
            <person name="Rodrigo-Torres L."/>
            <person name="Arahal R. D."/>
            <person name="Lucena T."/>
        </authorList>
    </citation>
    <scope>NUCLEOTIDE SEQUENCE [LARGE SCALE GENOMIC DNA]</scope>
    <source>
        <strain evidence="2">CECT 8621</strain>
    </source>
</reference>
<name>A0A238JTY7_9RHOB</name>
<proteinExistence type="predicted"/>
<dbReference type="EMBL" id="FXYE01000001">
    <property type="protein sequence ID" value="SMX33216.1"/>
    <property type="molecule type" value="Genomic_DNA"/>
</dbReference>
<sequence length="88" mass="9955">MWRIFDIIWHSVVLVPGAVEGYIFHCGLSRDGLLALENWANGIFPLKEEPVSRSWRITLIGGYPSPDHECKKRSAMTAAEVRLSTPIF</sequence>
<evidence type="ECO:0000313" key="2">
    <source>
        <dbReference type="Proteomes" id="UP000202922"/>
    </source>
</evidence>
<accession>A0A238JTY7</accession>
<evidence type="ECO:0000313" key="1">
    <source>
        <dbReference type="EMBL" id="SMX33216.1"/>
    </source>
</evidence>
<dbReference type="Proteomes" id="UP000202922">
    <property type="component" value="Unassembled WGS sequence"/>
</dbReference>
<dbReference type="AlphaFoldDB" id="A0A238JTY7"/>
<protein>
    <submittedName>
        <fullName evidence="1">Uncharacterized protein</fullName>
    </submittedName>
</protein>